<evidence type="ECO:0000256" key="1">
    <source>
        <dbReference type="ARBA" id="ARBA00004370"/>
    </source>
</evidence>
<feature type="chain" id="PRO_5036273231" description="Receptor ligand binding region domain-containing protein" evidence="6">
    <location>
        <begin position="24"/>
        <end position="761"/>
    </location>
</feature>
<comment type="caution">
    <text evidence="9">The sequence shown here is derived from an EMBL/GenBank/DDBJ whole genome shotgun (WGS) entry which is preliminary data.</text>
</comment>
<dbReference type="SUPFAM" id="SSF53822">
    <property type="entry name" value="Periplasmic binding protein-like I"/>
    <property type="match status" value="1"/>
</dbReference>
<accession>A0A8S1BP89</accession>
<dbReference type="OrthoDB" id="7254413at2759"/>
<evidence type="ECO:0000313" key="9">
    <source>
        <dbReference type="EMBL" id="CAB3260571.1"/>
    </source>
</evidence>
<feature type="transmembrane region" description="Helical" evidence="5">
    <location>
        <begin position="728"/>
        <end position="750"/>
    </location>
</feature>
<dbReference type="Pfam" id="PF01094">
    <property type="entry name" value="ANF_receptor"/>
    <property type="match status" value="1"/>
</dbReference>
<evidence type="ECO:0000313" key="10">
    <source>
        <dbReference type="Proteomes" id="UP000494106"/>
    </source>
</evidence>
<dbReference type="GO" id="GO:0016020">
    <property type="term" value="C:membrane"/>
    <property type="evidence" value="ECO:0007669"/>
    <property type="project" value="UniProtKB-SubCell"/>
</dbReference>
<dbReference type="InterPro" id="IPR028082">
    <property type="entry name" value="Peripla_BP_I"/>
</dbReference>
<name>A0A8S1BP89_ARCPL</name>
<proteinExistence type="predicted"/>
<dbReference type="EMBL" id="CADEBD010000857">
    <property type="protein sequence ID" value="CAB3260571.1"/>
    <property type="molecule type" value="Genomic_DNA"/>
</dbReference>
<keyword evidence="6" id="KW-0732">Signal</keyword>
<protein>
    <recommendedName>
        <fullName evidence="7">Receptor ligand binding region domain-containing protein</fullName>
    </recommendedName>
</protein>
<evidence type="ECO:0000313" key="11">
    <source>
        <dbReference type="Proteomes" id="UP000494256"/>
    </source>
</evidence>
<comment type="subcellular location">
    <subcellularLocation>
        <location evidence="1">Membrane</location>
    </subcellularLocation>
</comment>
<reference evidence="10 11" key="1">
    <citation type="submission" date="2020-04" db="EMBL/GenBank/DDBJ databases">
        <authorList>
            <person name="Wallbank WR R."/>
            <person name="Pardo Diaz C."/>
            <person name="Kozak K."/>
            <person name="Martin S."/>
            <person name="Jiggins C."/>
            <person name="Moest M."/>
            <person name="Warren A I."/>
            <person name="Byers J.R.P. K."/>
            <person name="Montejo-Kovacevich G."/>
            <person name="Yen C E."/>
        </authorList>
    </citation>
    <scope>NUCLEOTIDE SEQUENCE [LARGE SCALE GENOMIC DNA]</scope>
</reference>
<dbReference type="EMBL" id="CADEBC010000522">
    <property type="protein sequence ID" value="CAB3244825.1"/>
    <property type="molecule type" value="Genomic_DNA"/>
</dbReference>
<keyword evidence="4 5" id="KW-0472">Membrane</keyword>
<evidence type="ECO:0000256" key="2">
    <source>
        <dbReference type="ARBA" id="ARBA00022692"/>
    </source>
</evidence>
<evidence type="ECO:0000313" key="8">
    <source>
        <dbReference type="EMBL" id="CAB3244825.1"/>
    </source>
</evidence>
<dbReference type="Proteomes" id="UP000494256">
    <property type="component" value="Unassembled WGS sequence"/>
</dbReference>
<keyword evidence="2 5" id="KW-0812">Transmembrane</keyword>
<gene>
    <name evidence="8" type="ORF">APLA_LOCUS10175</name>
    <name evidence="9" type="ORF">APLA_LOCUS17058</name>
</gene>
<keyword evidence="3 5" id="KW-1133">Transmembrane helix</keyword>
<dbReference type="InterPro" id="IPR001828">
    <property type="entry name" value="ANF_lig-bd_rcpt"/>
</dbReference>
<evidence type="ECO:0000256" key="5">
    <source>
        <dbReference type="SAM" id="Phobius"/>
    </source>
</evidence>
<sequence>MSTAARQPLYAIVFVLFINITSASFCDIIKQKYSPSERYVSQHGVPKNITLFWDSDLARAAAAQLSVVLRYALGYRHVRFQQIAANTPPESPCKENGILKEVRISMTTASVRHRLHLRLAKLFQDKAVCLNMDKLSSYTDDALISECGFGDSFASGRHIINVIQLNSKSQTMVDTVKQDLTKSGLPFVYKEINRTDLFQLFRSSKQSFFFIDYDMWAGAPDVSVVELPLHLNGLTTLRRQKLNSNIITTVGDRCLLEDYAPQLLVIAYKYAPSPNVLRPILEIENSSKDIEEAVCKMTTSRNFTSVNSLVGKYKPRKKNYVIMCIICDDDPDIDEYDELFFFLGMNRYKTSDSKFFIITRIMDLNCSDPEGVIRDINDYMLHNLTSSYIGILVGGLPNIAAITKILNVYNIPVIFYDSHSIDAPAIEAISTPIEKGSTSHMWVSTGRTLHLTLALQHLILKMGWNRIAVLSDPTRIAKRFIDDLIDRSNNLELREHRVRHNLTDVEADLFLQRIKAEDAKVILVNTDYKDAATILTAAVKLKMNMDKKLIWILREWRKNKKILNIKHFVISFWCKRGDDIHSTGTGRLDYLKKVDELWPRHVWPPQTAAFVNAVLTVVEGFDDVILKYPRAQDDTQTKQVIRQFERTLLEVPVKGLTQTLTYKRHMLEEAVVYVEEWHSYQRKFQVQMRVNATSHKVTIDYVRSREYFAQLLKDDEANDYKITTQTKLWYILWAFVTIVLILPLFAIILLHKHIHRRKETV</sequence>
<dbReference type="Gene3D" id="3.40.50.2300">
    <property type="match status" value="1"/>
</dbReference>
<evidence type="ECO:0000256" key="3">
    <source>
        <dbReference type="ARBA" id="ARBA00022989"/>
    </source>
</evidence>
<keyword evidence="10" id="KW-1185">Reference proteome</keyword>
<evidence type="ECO:0000256" key="4">
    <source>
        <dbReference type="ARBA" id="ARBA00023136"/>
    </source>
</evidence>
<evidence type="ECO:0000256" key="6">
    <source>
        <dbReference type="SAM" id="SignalP"/>
    </source>
</evidence>
<dbReference type="Proteomes" id="UP000494106">
    <property type="component" value="Unassembled WGS sequence"/>
</dbReference>
<evidence type="ECO:0000259" key="7">
    <source>
        <dbReference type="Pfam" id="PF01094"/>
    </source>
</evidence>
<organism evidence="9 11">
    <name type="scientific">Arctia plantaginis</name>
    <name type="common">Wood tiger moth</name>
    <name type="synonym">Phalaena plantaginis</name>
    <dbReference type="NCBI Taxonomy" id="874455"/>
    <lineage>
        <taxon>Eukaryota</taxon>
        <taxon>Metazoa</taxon>
        <taxon>Ecdysozoa</taxon>
        <taxon>Arthropoda</taxon>
        <taxon>Hexapoda</taxon>
        <taxon>Insecta</taxon>
        <taxon>Pterygota</taxon>
        <taxon>Neoptera</taxon>
        <taxon>Endopterygota</taxon>
        <taxon>Lepidoptera</taxon>
        <taxon>Glossata</taxon>
        <taxon>Ditrysia</taxon>
        <taxon>Noctuoidea</taxon>
        <taxon>Erebidae</taxon>
        <taxon>Arctiinae</taxon>
        <taxon>Arctia</taxon>
    </lineage>
</organism>
<feature type="signal peptide" evidence="6">
    <location>
        <begin position="1"/>
        <end position="23"/>
    </location>
</feature>
<dbReference type="AlphaFoldDB" id="A0A8S1BP89"/>
<feature type="domain" description="Receptor ligand binding region" evidence="7">
    <location>
        <begin position="399"/>
        <end position="556"/>
    </location>
</feature>